<reference evidence="1" key="2">
    <citation type="submission" date="2017-11" db="EMBL/GenBank/DDBJ databases">
        <title>Coralsnake Venomics: Analyses of Venom Gland Transcriptomes and Proteomes of Six Brazilian Taxa.</title>
        <authorList>
            <person name="Aird S.D."/>
            <person name="Jorge da Silva N."/>
            <person name="Qiu L."/>
            <person name="Villar-Briones A."/>
            <person name="Aparecida-Saddi V."/>
            <person name="Campos-Telles M.P."/>
            <person name="Grau M."/>
            <person name="Mikheyev A.S."/>
        </authorList>
    </citation>
    <scope>NUCLEOTIDE SEQUENCE</scope>
    <source>
        <tissue evidence="1">Venom_gland</tissue>
    </source>
</reference>
<accession>A0A2D4LIL2</accession>
<sequence>MVGRPFCSLLPNLEDLQTPLPVKSFLFVNHDLSDPLRPPDVVELQFPAASNAMATQGKGMLGIRVHQPLQGGRLCLYVCFSNIWKVLLCPAWRPSSLRP</sequence>
<protein>
    <submittedName>
        <fullName evidence="1">Uncharacterized protein</fullName>
    </submittedName>
</protein>
<dbReference type="EMBL" id="IACM01014133">
    <property type="protein sequence ID" value="LAB20780.1"/>
    <property type="molecule type" value="Transcribed_RNA"/>
</dbReference>
<reference evidence="1" key="1">
    <citation type="submission" date="2017-07" db="EMBL/GenBank/DDBJ databases">
        <authorList>
            <person name="Mikheyev A."/>
            <person name="Grau M."/>
        </authorList>
    </citation>
    <scope>NUCLEOTIDE SEQUENCE</scope>
    <source>
        <tissue evidence="1">Venom_gland</tissue>
    </source>
</reference>
<evidence type="ECO:0000313" key="1">
    <source>
        <dbReference type="EMBL" id="LAB20780.1"/>
    </source>
</evidence>
<organism evidence="1">
    <name type="scientific">Micrurus spixii</name>
    <name type="common">Amazon coral snake</name>
    <dbReference type="NCBI Taxonomy" id="129469"/>
    <lineage>
        <taxon>Eukaryota</taxon>
        <taxon>Metazoa</taxon>
        <taxon>Chordata</taxon>
        <taxon>Craniata</taxon>
        <taxon>Vertebrata</taxon>
        <taxon>Euteleostomi</taxon>
        <taxon>Lepidosauria</taxon>
        <taxon>Squamata</taxon>
        <taxon>Bifurcata</taxon>
        <taxon>Unidentata</taxon>
        <taxon>Episquamata</taxon>
        <taxon>Toxicofera</taxon>
        <taxon>Serpentes</taxon>
        <taxon>Colubroidea</taxon>
        <taxon>Elapidae</taxon>
        <taxon>Elapinae</taxon>
        <taxon>Micrurus</taxon>
    </lineage>
</organism>
<proteinExistence type="predicted"/>
<dbReference type="AlphaFoldDB" id="A0A2D4LIL2"/>
<name>A0A2D4LIL2_9SAUR</name>